<name>A0A6I4SZB1_9SPHN</name>
<keyword evidence="1" id="KW-0472">Membrane</keyword>
<feature type="transmembrane region" description="Helical" evidence="1">
    <location>
        <begin position="34"/>
        <end position="51"/>
    </location>
</feature>
<dbReference type="RefSeq" id="WP_159797249.1">
    <property type="nucleotide sequence ID" value="NZ_WTYM01000057.1"/>
</dbReference>
<keyword evidence="3" id="KW-1185">Reference proteome</keyword>
<keyword evidence="1" id="KW-0812">Transmembrane</keyword>
<organism evidence="2 3">
    <name type="scientific">Croceibacterium salegens</name>
    <dbReference type="NCBI Taxonomy" id="1737568"/>
    <lineage>
        <taxon>Bacteria</taxon>
        <taxon>Pseudomonadati</taxon>
        <taxon>Pseudomonadota</taxon>
        <taxon>Alphaproteobacteria</taxon>
        <taxon>Sphingomonadales</taxon>
        <taxon>Erythrobacteraceae</taxon>
        <taxon>Croceibacterium</taxon>
    </lineage>
</organism>
<dbReference type="AlphaFoldDB" id="A0A6I4SZB1"/>
<dbReference type="Proteomes" id="UP000433652">
    <property type="component" value="Unassembled WGS sequence"/>
</dbReference>
<accession>A0A6I4SZB1</accession>
<feature type="transmembrane region" description="Helical" evidence="1">
    <location>
        <begin position="6"/>
        <end position="22"/>
    </location>
</feature>
<evidence type="ECO:0000256" key="1">
    <source>
        <dbReference type="SAM" id="Phobius"/>
    </source>
</evidence>
<evidence type="ECO:0000313" key="2">
    <source>
        <dbReference type="EMBL" id="MXO60778.1"/>
    </source>
</evidence>
<feature type="transmembrane region" description="Helical" evidence="1">
    <location>
        <begin position="63"/>
        <end position="84"/>
    </location>
</feature>
<keyword evidence="1" id="KW-1133">Transmembrane helix</keyword>
<dbReference type="EMBL" id="WTYM01000057">
    <property type="protein sequence ID" value="MXO60778.1"/>
    <property type="molecule type" value="Genomic_DNA"/>
</dbReference>
<protein>
    <submittedName>
        <fullName evidence="2">Uncharacterized protein</fullName>
    </submittedName>
</protein>
<comment type="caution">
    <text evidence="2">The sequence shown here is derived from an EMBL/GenBank/DDBJ whole genome shotgun (WGS) entry which is preliminary data.</text>
</comment>
<gene>
    <name evidence="2" type="ORF">GRI89_14640</name>
</gene>
<proteinExistence type="predicted"/>
<sequence length="90" mass="9783">MTPGRIFWGSLIALSVGLPLLASRFPRVRWRYKAPLCLLLAYILSLAAILGPTHGRIGPTGLLLVMFFGLAVSGVVVLAETLIFKGYLEQ</sequence>
<evidence type="ECO:0000313" key="3">
    <source>
        <dbReference type="Proteomes" id="UP000433652"/>
    </source>
</evidence>
<reference evidence="2 3" key="1">
    <citation type="submission" date="2019-12" db="EMBL/GenBank/DDBJ databases">
        <title>Genomic-based taxomic classification of the family Erythrobacteraceae.</title>
        <authorList>
            <person name="Xu L."/>
        </authorList>
    </citation>
    <scope>NUCLEOTIDE SEQUENCE [LARGE SCALE GENOMIC DNA]</scope>
    <source>
        <strain evidence="2 3">MCCC 1K01500</strain>
    </source>
</reference>